<sequence length="87" mass="10043">MTMGKLLVCVTQLILLLVVLSEGSRRFCCTKYHQSPIPDRLLKYYIIQDAAQNCNIEAIIFRTVRNRLVCASRDSEWVQRALETVPE</sequence>
<evidence type="ECO:0000256" key="3">
    <source>
        <dbReference type="ARBA" id="ARBA00023157"/>
    </source>
</evidence>
<keyword evidence="4" id="KW-0732">Signal</keyword>
<dbReference type="GO" id="GO:0006955">
    <property type="term" value="P:immune response"/>
    <property type="evidence" value="ECO:0007669"/>
    <property type="project" value="InterPro"/>
</dbReference>
<comment type="similarity">
    <text evidence="1 4">Belongs to the intercrine beta (chemokine CC) family.</text>
</comment>
<dbReference type="OrthoDB" id="9447832at2759"/>
<feature type="domain" description="Chemokine interleukin-8-like" evidence="5">
    <location>
        <begin position="25"/>
        <end position="85"/>
    </location>
</feature>
<keyword evidence="2 4" id="KW-0202">Cytokine</keyword>
<dbReference type="InterPro" id="IPR039809">
    <property type="entry name" value="Chemokine_b/g/d"/>
</dbReference>
<keyword evidence="3" id="KW-1015">Disulfide bond</keyword>
<dbReference type="KEGG" id="bspl:114844329"/>
<evidence type="ECO:0000256" key="4">
    <source>
        <dbReference type="RuleBase" id="RU361150"/>
    </source>
</evidence>
<dbReference type="RefSeq" id="XP_028987455.2">
    <property type="nucleotide sequence ID" value="XM_029131622.3"/>
</dbReference>
<keyword evidence="4" id="KW-0145">Chemotaxis</keyword>
<evidence type="ECO:0000259" key="5">
    <source>
        <dbReference type="SMART" id="SM00199"/>
    </source>
</evidence>
<evidence type="ECO:0000256" key="2">
    <source>
        <dbReference type="ARBA" id="ARBA00022514"/>
    </source>
</evidence>
<proteinExistence type="inferred from homology"/>
<name>A0A6P7L0M5_BETSP</name>
<gene>
    <name evidence="7" type="primary">ccl20a.4</name>
</gene>
<dbReference type="SUPFAM" id="SSF54117">
    <property type="entry name" value="Interleukin 8-like chemokines"/>
    <property type="match status" value="1"/>
</dbReference>
<dbReference type="Pfam" id="PF00048">
    <property type="entry name" value="IL8"/>
    <property type="match status" value="1"/>
</dbReference>
<evidence type="ECO:0000313" key="7">
    <source>
        <dbReference type="RefSeq" id="XP_028987455.2"/>
    </source>
</evidence>
<dbReference type="InParanoid" id="A0A6P7L0M5"/>
<dbReference type="InterPro" id="IPR000827">
    <property type="entry name" value="Chemokine_CC_CS"/>
</dbReference>
<dbReference type="GO" id="GO:0008009">
    <property type="term" value="F:chemokine activity"/>
    <property type="evidence" value="ECO:0007669"/>
    <property type="project" value="InterPro"/>
</dbReference>
<comment type="subcellular location">
    <subcellularLocation>
        <location evidence="4">Secreted</location>
    </subcellularLocation>
</comment>
<dbReference type="SMART" id="SM00199">
    <property type="entry name" value="SCY"/>
    <property type="match status" value="1"/>
</dbReference>
<organism evidence="6 7">
    <name type="scientific">Betta splendens</name>
    <name type="common">Siamese fighting fish</name>
    <dbReference type="NCBI Taxonomy" id="158456"/>
    <lineage>
        <taxon>Eukaryota</taxon>
        <taxon>Metazoa</taxon>
        <taxon>Chordata</taxon>
        <taxon>Craniata</taxon>
        <taxon>Vertebrata</taxon>
        <taxon>Euteleostomi</taxon>
        <taxon>Actinopterygii</taxon>
        <taxon>Neopterygii</taxon>
        <taxon>Teleostei</taxon>
        <taxon>Neoteleostei</taxon>
        <taxon>Acanthomorphata</taxon>
        <taxon>Anabantaria</taxon>
        <taxon>Anabantiformes</taxon>
        <taxon>Anabantoidei</taxon>
        <taxon>Osphronemidae</taxon>
        <taxon>Betta</taxon>
    </lineage>
</organism>
<evidence type="ECO:0000313" key="6">
    <source>
        <dbReference type="Proteomes" id="UP000515150"/>
    </source>
</evidence>
<dbReference type="AlphaFoldDB" id="A0A6P7L0M5"/>
<dbReference type="InterPro" id="IPR001811">
    <property type="entry name" value="Chemokine_IL8-like_dom"/>
</dbReference>
<accession>A0A6P7L0M5</accession>
<feature type="chain" id="PRO_5035340914" description="C-C motif chemokine" evidence="4">
    <location>
        <begin position="24"/>
        <end position="87"/>
    </location>
</feature>
<dbReference type="Proteomes" id="UP000515150">
    <property type="component" value="Chromosome 17"/>
</dbReference>
<reference evidence="7" key="1">
    <citation type="submission" date="2025-08" db="UniProtKB">
        <authorList>
            <consortium name="RefSeq"/>
        </authorList>
    </citation>
    <scope>IDENTIFICATION</scope>
</reference>
<protein>
    <recommendedName>
        <fullName evidence="4">C-C motif chemokine</fullName>
    </recommendedName>
</protein>
<dbReference type="GO" id="GO:0005615">
    <property type="term" value="C:extracellular space"/>
    <property type="evidence" value="ECO:0007669"/>
    <property type="project" value="UniProtKB-KW"/>
</dbReference>
<dbReference type="PANTHER" id="PTHR12015">
    <property type="entry name" value="SMALL INDUCIBLE CYTOKINE A"/>
    <property type="match status" value="1"/>
</dbReference>
<dbReference type="PANTHER" id="PTHR12015:SF108">
    <property type="entry name" value="C-C MOTIF CHEMOKINE 20"/>
    <property type="match status" value="1"/>
</dbReference>
<keyword evidence="6" id="KW-1185">Reference proteome</keyword>
<keyword evidence="4" id="KW-0964">Secreted</keyword>
<feature type="signal peptide" evidence="4">
    <location>
        <begin position="1"/>
        <end position="23"/>
    </location>
</feature>
<dbReference type="InterPro" id="IPR036048">
    <property type="entry name" value="Interleukin_8-like_sf"/>
</dbReference>
<dbReference type="PROSITE" id="PS00472">
    <property type="entry name" value="SMALL_CYTOKINES_CC"/>
    <property type="match status" value="1"/>
</dbReference>
<dbReference type="GeneID" id="114844329"/>
<dbReference type="Gene3D" id="2.40.50.40">
    <property type="match status" value="1"/>
</dbReference>
<evidence type="ECO:0000256" key="1">
    <source>
        <dbReference type="ARBA" id="ARBA00010868"/>
    </source>
</evidence>
<dbReference type="CTD" id="100334296"/>
<dbReference type="CDD" id="cd00272">
    <property type="entry name" value="Chemokine_CC"/>
    <property type="match status" value="1"/>
</dbReference>